<dbReference type="PRINTS" id="PR00390">
    <property type="entry name" value="PHPHLIPASEC"/>
</dbReference>
<evidence type="ECO:0000313" key="12">
    <source>
        <dbReference type="EMBL" id="GAX12788.1"/>
    </source>
</evidence>
<dbReference type="OrthoDB" id="269822at2759"/>
<dbReference type="Pfam" id="PF00387">
    <property type="entry name" value="PI-PLC-Y"/>
    <property type="match status" value="1"/>
</dbReference>
<dbReference type="InterPro" id="IPR011992">
    <property type="entry name" value="EF-hand-dom_pair"/>
</dbReference>
<dbReference type="PROSITE" id="PS50004">
    <property type="entry name" value="C2"/>
    <property type="match status" value="1"/>
</dbReference>
<reference evidence="12 13" key="1">
    <citation type="journal article" date="2015" name="Plant Cell">
        <title>Oil accumulation by the oleaginous diatom Fistulifera solaris as revealed by the genome and transcriptome.</title>
        <authorList>
            <person name="Tanaka T."/>
            <person name="Maeda Y."/>
            <person name="Veluchamy A."/>
            <person name="Tanaka M."/>
            <person name="Abida H."/>
            <person name="Marechal E."/>
            <person name="Bowler C."/>
            <person name="Muto M."/>
            <person name="Sunaga Y."/>
            <person name="Tanaka M."/>
            <person name="Yoshino T."/>
            <person name="Taniguchi T."/>
            <person name="Fukuda Y."/>
            <person name="Nemoto M."/>
            <person name="Matsumoto M."/>
            <person name="Wong P.S."/>
            <person name="Aburatani S."/>
            <person name="Fujibuchi W."/>
        </authorList>
    </citation>
    <scope>NUCLEOTIDE SEQUENCE [LARGE SCALE GENOMIC DNA]</scope>
    <source>
        <strain evidence="12 13">JPCC DA0580</strain>
    </source>
</reference>
<sequence>MEHPQQRLKSARTTHWTSAPSPATTVGHALLADTADYSALEHGIPVLKVTRRGQWKPRILTISKDRFALFVTHQTMGRGKGVFSKMARSLPLPVLTRQGVVGFTNRQTLREQFVRSLDVADLDFVQWGCIATQKLEGARSTQRNVHELVTIGHSGNRTLDVWIANAQHRALLIQCLQHMIAAYHAIKVAVSNEALLLRYIWYDVDVDQTGAISESEFLKILARINFHVKHPLQHYRQEAGNSELTYPQVMTLLQKLKQGGMANSIWNQVFGSESEWVSSQDFLQKFVHTHQGEHHTSIDDVERLFSFLNQVETNLDQKPRQMDGAAMIHRQRFAVYLHHELNHAYDPYMLHCTDESLLQFPLSHYWINTSHNTYLTGDQLQSISSVEMYMKALRKGCKCVELDCWDGDNKDGSCRAVVYHGMTLTSKVWFADILRVVNCYVDHHPHTLPIILSLENHCSHAFQKQMAADLKSILGDKLFVPQEADYNVQLPSPASLRGKIVLKGKRPPEPDDAPDDEDEDPYGAMPPKSATPSQEEIVKKGKPPKVVKELASLTLFHGTKYKEFNKSIAEPCSHMHSISEPKIYKLVQKRASPQWREYNVSHMTRTYPAGARVDSSNYNPVLAWAVGCQLVALNFQTADTALALNDGLFAQQGNCGYILKPKSVLLQTSSETKDERSETTEAVQFADENQHRDPSDAKDSVMAVLHSYQQLTRQPYPALKQGPFKIGIRILSGSCLPKPRGAKIGESIDPYVTVTVHDVQEKTDGMFVPVLTTHTSSAVPDNGFCPQWNEPRDTEFVIHNPDVALLHFSLIEEDIGLDDKVGDAVIPVRCLRFGYRSLLLHDRHAIARSGPFAFATLLVHIVMKE</sequence>
<dbReference type="EC" id="3.1.4.11" evidence="1 7"/>
<dbReference type="PROSITE" id="PS00018">
    <property type="entry name" value="EF_HAND_1"/>
    <property type="match status" value="1"/>
</dbReference>
<dbReference type="Gene3D" id="2.60.40.150">
    <property type="entry name" value="C2 domain"/>
    <property type="match status" value="1"/>
</dbReference>
<dbReference type="PANTHER" id="PTHR10336:SF36">
    <property type="entry name" value="1-PHOSPHATIDYLINOSITOL 4,5-BISPHOSPHATE PHOSPHODIESTERASE BETA-4"/>
    <property type="match status" value="1"/>
</dbReference>
<dbReference type="PROSITE" id="PS50222">
    <property type="entry name" value="EF_HAND_2"/>
    <property type="match status" value="1"/>
</dbReference>
<feature type="domain" description="C2" evidence="9">
    <location>
        <begin position="707"/>
        <end position="841"/>
    </location>
</feature>
<dbReference type="InParanoid" id="A0A1Z5JG94"/>
<evidence type="ECO:0000256" key="3">
    <source>
        <dbReference type="ARBA" id="ARBA00022837"/>
    </source>
</evidence>
<keyword evidence="6" id="KW-0807">Transducer</keyword>
<dbReference type="InterPro" id="IPR035892">
    <property type="entry name" value="C2_domain_sf"/>
</dbReference>
<dbReference type="Proteomes" id="UP000198406">
    <property type="component" value="Unassembled WGS sequence"/>
</dbReference>
<dbReference type="PROSITE" id="PS50008">
    <property type="entry name" value="PIPLC_Y_DOMAIN"/>
    <property type="match status" value="1"/>
</dbReference>
<dbReference type="GO" id="GO:0051209">
    <property type="term" value="P:release of sequestered calcium ion into cytosol"/>
    <property type="evidence" value="ECO:0007669"/>
    <property type="project" value="TreeGrafter"/>
</dbReference>
<feature type="region of interest" description="Disordered" evidence="8">
    <location>
        <begin position="669"/>
        <end position="697"/>
    </location>
</feature>
<keyword evidence="3" id="KW-0106">Calcium</keyword>
<feature type="compositionally biased region" description="Acidic residues" evidence="8">
    <location>
        <begin position="510"/>
        <end position="521"/>
    </location>
</feature>
<dbReference type="SUPFAM" id="SSF49562">
    <property type="entry name" value="C2 domain (Calcium/lipid-binding domain, CaLB)"/>
    <property type="match status" value="1"/>
</dbReference>
<evidence type="ECO:0000256" key="7">
    <source>
        <dbReference type="RuleBase" id="RU361133"/>
    </source>
</evidence>
<keyword evidence="4 7" id="KW-0442">Lipid degradation</keyword>
<dbReference type="EMBL" id="BDSP01000055">
    <property type="protein sequence ID" value="GAX12788.1"/>
    <property type="molecule type" value="Genomic_DNA"/>
</dbReference>
<comment type="catalytic activity">
    <reaction evidence="7">
        <text>a 1,2-diacyl-sn-glycero-3-phospho-(1D-myo-inositol-4,5-bisphosphate) + H2O = 1D-myo-inositol 1,4,5-trisphosphate + a 1,2-diacyl-sn-glycerol + H(+)</text>
        <dbReference type="Rhea" id="RHEA:33179"/>
        <dbReference type="ChEBI" id="CHEBI:15377"/>
        <dbReference type="ChEBI" id="CHEBI:15378"/>
        <dbReference type="ChEBI" id="CHEBI:17815"/>
        <dbReference type="ChEBI" id="CHEBI:58456"/>
        <dbReference type="ChEBI" id="CHEBI:203600"/>
        <dbReference type="EC" id="3.1.4.11"/>
    </reaction>
</comment>
<dbReference type="PANTHER" id="PTHR10336">
    <property type="entry name" value="PHOSPHOINOSITIDE-SPECIFIC PHOSPHOLIPASE C FAMILY PROTEIN"/>
    <property type="match status" value="1"/>
</dbReference>
<dbReference type="InterPro" id="IPR001192">
    <property type="entry name" value="PI-PLC_fam"/>
</dbReference>
<dbReference type="InterPro" id="IPR000909">
    <property type="entry name" value="PLipase_C_PInositol-sp_X_dom"/>
</dbReference>
<evidence type="ECO:0000256" key="4">
    <source>
        <dbReference type="ARBA" id="ARBA00022963"/>
    </source>
</evidence>
<dbReference type="SUPFAM" id="SSF51695">
    <property type="entry name" value="PLC-like phosphodiesterases"/>
    <property type="match status" value="1"/>
</dbReference>
<dbReference type="PROSITE" id="PS50007">
    <property type="entry name" value="PIPLC_X_DOMAIN"/>
    <property type="match status" value="1"/>
</dbReference>
<organism evidence="12 13">
    <name type="scientific">Fistulifera solaris</name>
    <name type="common">Oleaginous diatom</name>
    <dbReference type="NCBI Taxonomy" id="1519565"/>
    <lineage>
        <taxon>Eukaryota</taxon>
        <taxon>Sar</taxon>
        <taxon>Stramenopiles</taxon>
        <taxon>Ochrophyta</taxon>
        <taxon>Bacillariophyta</taxon>
        <taxon>Bacillariophyceae</taxon>
        <taxon>Bacillariophycidae</taxon>
        <taxon>Naviculales</taxon>
        <taxon>Naviculaceae</taxon>
        <taxon>Fistulifera</taxon>
    </lineage>
</organism>
<accession>A0A1Z5JG94</accession>
<feature type="compositionally biased region" description="Basic and acidic residues" evidence="8">
    <location>
        <begin position="688"/>
        <end position="697"/>
    </location>
</feature>
<dbReference type="InterPro" id="IPR002048">
    <property type="entry name" value="EF_hand_dom"/>
</dbReference>
<evidence type="ECO:0000313" key="13">
    <source>
        <dbReference type="Proteomes" id="UP000198406"/>
    </source>
</evidence>
<name>A0A1Z5JG94_FISSO</name>
<dbReference type="SUPFAM" id="SSF47473">
    <property type="entry name" value="EF-hand"/>
    <property type="match status" value="1"/>
</dbReference>
<dbReference type="Pfam" id="PF00168">
    <property type="entry name" value="C2"/>
    <property type="match status" value="1"/>
</dbReference>
<feature type="domain" description="PI-PLC Y-box" evidence="10">
    <location>
        <begin position="553"/>
        <end position="662"/>
    </location>
</feature>
<evidence type="ECO:0000259" key="9">
    <source>
        <dbReference type="PROSITE" id="PS50004"/>
    </source>
</evidence>
<dbReference type="GO" id="GO:0016042">
    <property type="term" value="P:lipid catabolic process"/>
    <property type="evidence" value="ECO:0007669"/>
    <property type="project" value="UniProtKB-KW"/>
</dbReference>
<dbReference type="Gene3D" id="3.20.20.190">
    <property type="entry name" value="Phosphatidylinositol (PI) phosphodiesterase"/>
    <property type="match status" value="1"/>
</dbReference>
<feature type="region of interest" description="Disordered" evidence="8">
    <location>
        <begin position="1"/>
        <end position="21"/>
    </location>
</feature>
<keyword evidence="13" id="KW-1185">Reference proteome</keyword>
<dbReference type="Gene3D" id="2.30.29.30">
    <property type="entry name" value="Pleckstrin-homology domain (PH domain)/Phosphotyrosine-binding domain (PTB)"/>
    <property type="match status" value="1"/>
</dbReference>
<dbReference type="SMART" id="SM00148">
    <property type="entry name" value="PLCXc"/>
    <property type="match status" value="1"/>
</dbReference>
<dbReference type="SMART" id="SM00149">
    <property type="entry name" value="PLCYc"/>
    <property type="match status" value="1"/>
</dbReference>
<dbReference type="AlphaFoldDB" id="A0A1Z5JG94"/>
<dbReference type="SMART" id="SM00239">
    <property type="entry name" value="C2"/>
    <property type="match status" value="1"/>
</dbReference>
<dbReference type="GO" id="GO:0004435">
    <property type="term" value="F:phosphatidylinositol-4,5-bisphosphate phospholipase C activity"/>
    <property type="evidence" value="ECO:0007669"/>
    <property type="project" value="UniProtKB-EC"/>
</dbReference>
<dbReference type="Pfam" id="PF00388">
    <property type="entry name" value="PI-PLC-X"/>
    <property type="match status" value="1"/>
</dbReference>
<dbReference type="GO" id="GO:0048015">
    <property type="term" value="P:phosphatidylinositol-mediated signaling"/>
    <property type="evidence" value="ECO:0007669"/>
    <property type="project" value="TreeGrafter"/>
</dbReference>
<evidence type="ECO:0000256" key="8">
    <source>
        <dbReference type="SAM" id="MobiDB-lite"/>
    </source>
</evidence>
<dbReference type="CDD" id="cd08558">
    <property type="entry name" value="PI-PLCc_eukaryota"/>
    <property type="match status" value="1"/>
</dbReference>
<feature type="compositionally biased region" description="Polar residues" evidence="8">
    <location>
        <begin position="7"/>
        <end position="21"/>
    </location>
</feature>
<gene>
    <name evidence="12" type="ORF">FisN_15Hh267</name>
</gene>
<dbReference type="GO" id="GO:0005509">
    <property type="term" value="F:calcium ion binding"/>
    <property type="evidence" value="ECO:0007669"/>
    <property type="project" value="InterPro"/>
</dbReference>
<dbReference type="InterPro" id="IPR018247">
    <property type="entry name" value="EF_Hand_1_Ca_BS"/>
</dbReference>
<proteinExistence type="predicted"/>
<evidence type="ECO:0000259" key="10">
    <source>
        <dbReference type="PROSITE" id="PS50008"/>
    </source>
</evidence>
<evidence type="ECO:0000256" key="6">
    <source>
        <dbReference type="ARBA" id="ARBA00023224"/>
    </source>
</evidence>
<dbReference type="CDD" id="cd00275">
    <property type="entry name" value="C2_PLC_like"/>
    <property type="match status" value="1"/>
</dbReference>
<protein>
    <recommendedName>
        <fullName evidence="1 7">Phosphoinositide phospholipase C</fullName>
        <ecNumber evidence="1 7">3.1.4.11</ecNumber>
    </recommendedName>
</protein>
<dbReference type="InterPro" id="IPR017946">
    <property type="entry name" value="PLC-like_Pdiesterase_TIM-brl"/>
</dbReference>
<dbReference type="InterPro" id="IPR000008">
    <property type="entry name" value="C2_dom"/>
</dbReference>
<dbReference type="InterPro" id="IPR011993">
    <property type="entry name" value="PH-like_dom_sf"/>
</dbReference>
<feature type="domain" description="EF-hand" evidence="11">
    <location>
        <begin position="192"/>
        <end position="227"/>
    </location>
</feature>
<feature type="region of interest" description="Disordered" evidence="8">
    <location>
        <begin position="499"/>
        <end position="543"/>
    </location>
</feature>
<comment type="caution">
    <text evidence="12">The sequence shown here is derived from an EMBL/GenBank/DDBJ whole genome shotgun (WGS) entry which is preliminary data.</text>
</comment>
<keyword evidence="5 7" id="KW-0443">Lipid metabolism</keyword>
<evidence type="ECO:0000256" key="2">
    <source>
        <dbReference type="ARBA" id="ARBA00022801"/>
    </source>
</evidence>
<evidence type="ECO:0000256" key="1">
    <source>
        <dbReference type="ARBA" id="ARBA00012368"/>
    </source>
</evidence>
<evidence type="ECO:0000256" key="5">
    <source>
        <dbReference type="ARBA" id="ARBA00023098"/>
    </source>
</evidence>
<dbReference type="InterPro" id="IPR001711">
    <property type="entry name" value="PLipase_C_Pinositol-sp_Y"/>
</dbReference>
<keyword evidence="2 7" id="KW-0378">Hydrolase</keyword>
<evidence type="ECO:0000259" key="11">
    <source>
        <dbReference type="PROSITE" id="PS50222"/>
    </source>
</evidence>